<dbReference type="GO" id="GO:0006364">
    <property type="term" value="P:rRNA processing"/>
    <property type="evidence" value="ECO:0007669"/>
    <property type="project" value="InterPro"/>
</dbReference>
<dbReference type="AlphaFoldDB" id="A0A1Y1IAM0"/>
<feature type="compositionally biased region" description="Polar residues" evidence="1">
    <location>
        <begin position="208"/>
        <end position="218"/>
    </location>
</feature>
<dbReference type="OrthoDB" id="1930104at2759"/>
<feature type="region of interest" description="Disordered" evidence="1">
    <location>
        <begin position="105"/>
        <end position="276"/>
    </location>
</feature>
<dbReference type="SUPFAM" id="SSF89919">
    <property type="entry name" value="Ribosome-binding factor A, RbfA"/>
    <property type="match status" value="1"/>
</dbReference>
<feature type="compositionally biased region" description="Basic and acidic residues" evidence="1">
    <location>
        <begin position="125"/>
        <end position="138"/>
    </location>
</feature>
<organism evidence="2 3">
    <name type="scientific">Klebsormidium nitens</name>
    <name type="common">Green alga</name>
    <name type="synonym">Ulothrix nitens</name>
    <dbReference type="NCBI Taxonomy" id="105231"/>
    <lineage>
        <taxon>Eukaryota</taxon>
        <taxon>Viridiplantae</taxon>
        <taxon>Streptophyta</taxon>
        <taxon>Klebsormidiophyceae</taxon>
        <taxon>Klebsormidiales</taxon>
        <taxon>Klebsormidiaceae</taxon>
        <taxon>Klebsormidium</taxon>
    </lineage>
</organism>
<dbReference type="Pfam" id="PF02033">
    <property type="entry name" value="RBFA"/>
    <property type="match status" value="1"/>
</dbReference>
<dbReference type="InterPro" id="IPR015946">
    <property type="entry name" value="KH_dom-like_a/b"/>
</dbReference>
<evidence type="ECO:0008006" key="4">
    <source>
        <dbReference type="Google" id="ProtNLM"/>
    </source>
</evidence>
<accession>A0A1Y1IAM0</accession>
<evidence type="ECO:0000256" key="1">
    <source>
        <dbReference type="SAM" id="MobiDB-lite"/>
    </source>
</evidence>
<sequence length="424" mass="46581">MSDYLPPPEALPTTRASKPKAPALPIPPPSFSGESTPEMIEKAQLFERAMAAFQQRGYLVHPERPDRAEQLKKLEKIFEVFGKNGFSVLRLQAALKWEVRHMEKAQKRGVADSDTEELEQSAVRVRLEDSESSERAGEEQSEGPVFHTRAERKALKKAREEAALVQSRSSDLESPQTTGEKVGESNQAPKASTSQKRVPLDIAGGGESTVQNESQVSEQLGEPVGDESGHASAAESTIETIDDAAGQETKGEWKRTVRKKRRSPEELPPGSPYAGSLKGLVKGVGEGGPFTEFVRGPTQPAHRGGQGPGLTLRQKRLSAQIQKALAEVMMADGDLRSSLLEEGGFAVLEVRLTHELDTAFVRWTCNQGAEKEVEKKLGRVAGRLRTALFKALAMPFSPRLEFKYDELSEQIHAIEDAFDRLHDL</sequence>
<feature type="compositionally biased region" description="Pro residues" evidence="1">
    <location>
        <begin position="1"/>
        <end position="10"/>
    </location>
</feature>
<reference evidence="2 3" key="1">
    <citation type="journal article" date="2014" name="Nat. Commun.">
        <title>Klebsormidium flaccidum genome reveals primary factors for plant terrestrial adaptation.</title>
        <authorList>
            <person name="Hori K."/>
            <person name="Maruyama F."/>
            <person name="Fujisawa T."/>
            <person name="Togashi T."/>
            <person name="Yamamoto N."/>
            <person name="Seo M."/>
            <person name="Sato S."/>
            <person name="Yamada T."/>
            <person name="Mori H."/>
            <person name="Tajima N."/>
            <person name="Moriyama T."/>
            <person name="Ikeuchi M."/>
            <person name="Watanabe M."/>
            <person name="Wada H."/>
            <person name="Kobayashi K."/>
            <person name="Saito M."/>
            <person name="Masuda T."/>
            <person name="Sasaki-Sekimoto Y."/>
            <person name="Mashiguchi K."/>
            <person name="Awai K."/>
            <person name="Shimojima M."/>
            <person name="Masuda S."/>
            <person name="Iwai M."/>
            <person name="Nobusawa T."/>
            <person name="Narise T."/>
            <person name="Kondo S."/>
            <person name="Saito H."/>
            <person name="Sato R."/>
            <person name="Murakawa M."/>
            <person name="Ihara Y."/>
            <person name="Oshima-Yamada Y."/>
            <person name="Ohtaka K."/>
            <person name="Satoh M."/>
            <person name="Sonobe K."/>
            <person name="Ishii M."/>
            <person name="Ohtani R."/>
            <person name="Kanamori-Sato M."/>
            <person name="Honoki R."/>
            <person name="Miyazaki D."/>
            <person name="Mochizuki H."/>
            <person name="Umetsu J."/>
            <person name="Higashi K."/>
            <person name="Shibata D."/>
            <person name="Kamiya Y."/>
            <person name="Sato N."/>
            <person name="Nakamura Y."/>
            <person name="Tabata S."/>
            <person name="Ida S."/>
            <person name="Kurokawa K."/>
            <person name="Ohta H."/>
        </authorList>
    </citation>
    <scope>NUCLEOTIDE SEQUENCE [LARGE SCALE GENOMIC DNA]</scope>
    <source>
        <strain evidence="2 3">NIES-2285</strain>
    </source>
</reference>
<dbReference type="InterPro" id="IPR000238">
    <property type="entry name" value="RbfA"/>
</dbReference>
<protein>
    <recommendedName>
        <fullName evidence="4">Ribosome-binding factor A</fullName>
    </recommendedName>
</protein>
<gene>
    <name evidence="2" type="ORF">KFL_003250050</name>
</gene>
<dbReference type="Proteomes" id="UP000054558">
    <property type="component" value="Unassembled WGS sequence"/>
</dbReference>
<feature type="compositionally biased region" description="Basic and acidic residues" evidence="1">
    <location>
        <begin position="148"/>
        <end position="162"/>
    </location>
</feature>
<dbReference type="EMBL" id="DF237274">
    <property type="protein sequence ID" value="GAQ87002.1"/>
    <property type="molecule type" value="Genomic_DNA"/>
</dbReference>
<dbReference type="Gene3D" id="3.30.300.20">
    <property type="match status" value="1"/>
</dbReference>
<feature type="compositionally biased region" description="Polar residues" evidence="1">
    <location>
        <begin position="166"/>
        <end position="196"/>
    </location>
</feature>
<keyword evidence="3" id="KW-1185">Reference proteome</keyword>
<proteinExistence type="predicted"/>
<evidence type="ECO:0000313" key="3">
    <source>
        <dbReference type="Proteomes" id="UP000054558"/>
    </source>
</evidence>
<name>A0A1Y1IAM0_KLENI</name>
<evidence type="ECO:0000313" key="2">
    <source>
        <dbReference type="EMBL" id="GAQ87002.1"/>
    </source>
</evidence>
<dbReference type="InterPro" id="IPR023799">
    <property type="entry name" value="RbfA_dom_sf"/>
</dbReference>
<feature type="region of interest" description="Disordered" evidence="1">
    <location>
        <begin position="1"/>
        <end position="36"/>
    </location>
</feature>